<gene>
    <name evidence="2" type="ORF">F3K02_03190</name>
</gene>
<dbReference type="PANTHER" id="PTHR45947">
    <property type="entry name" value="SULFOQUINOVOSYL TRANSFERASE SQD2"/>
    <property type="match status" value="1"/>
</dbReference>
<accession>A0A7Y8GTP2</accession>
<dbReference type="InterPro" id="IPR028098">
    <property type="entry name" value="Glyco_trans_4-like_N"/>
</dbReference>
<dbReference type="RefSeq" id="WP_177133270.1">
    <property type="nucleotide sequence ID" value="NZ_VYGV01000004.1"/>
</dbReference>
<dbReference type="AlphaFoldDB" id="A0A7Y8GTP2"/>
<dbReference type="EMBL" id="VYGV01000004">
    <property type="protein sequence ID" value="NWF44261.1"/>
    <property type="molecule type" value="Genomic_DNA"/>
</dbReference>
<evidence type="ECO:0000313" key="2">
    <source>
        <dbReference type="EMBL" id="NWF44261.1"/>
    </source>
</evidence>
<evidence type="ECO:0000313" key="3">
    <source>
        <dbReference type="Proteomes" id="UP000545507"/>
    </source>
</evidence>
<keyword evidence="3" id="KW-1185">Reference proteome</keyword>
<comment type="caution">
    <text evidence="2">The sequence shown here is derived from an EMBL/GenBank/DDBJ whole genome shotgun (WGS) entry which is preliminary data.</text>
</comment>
<dbReference type="PANTHER" id="PTHR45947:SF3">
    <property type="entry name" value="SULFOQUINOVOSYL TRANSFERASE SQD2"/>
    <property type="match status" value="1"/>
</dbReference>
<dbReference type="SUPFAM" id="SSF53756">
    <property type="entry name" value="UDP-Glycosyltransferase/glycogen phosphorylase"/>
    <property type="match status" value="1"/>
</dbReference>
<name>A0A7Y8GTP2_9BURK</name>
<dbReference type="GO" id="GO:0016758">
    <property type="term" value="F:hexosyltransferase activity"/>
    <property type="evidence" value="ECO:0007669"/>
    <property type="project" value="TreeGrafter"/>
</dbReference>
<dbReference type="Pfam" id="PF13692">
    <property type="entry name" value="Glyco_trans_1_4"/>
    <property type="match status" value="1"/>
</dbReference>
<reference evidence="2 3" key="1">
    <citation type="submission" date="2019-09" db="EMBL/GenBank/DDBJ databases">
        <title>Hydrogenophaga aromatica sp. nov., isolated from a para-xylene-degrading enrichment culture.</title>
        <authorList>
            <person name="Tancsics A."/>
            <person name="Banerjee S."/>
        </authorList>
    </citation>
    <scope>NUCLEOTIDE SEQUENCE [LARGE SCALE GENOMIC DNA]</scope>
    <source>
        <strain evidence="2 3">D2P1</strain>
    </source>
</reference>
<dbReference type="CDD" id="cd03794">
    <property type="entry name" value="GT4_WbuB-like"/>
    <property type="match status" value="1"/>
</dbReference>
<dbReference type="Gene3D" id="3.40.50.2000">
    <property type="entry name" value="Glycogen Phosphorylase B"/>
    <property type="match status" value="2"/>
</dbReference>
<evidence type="ECO:0000259" key="1">
    <source>
        <dbReference type="Pfam" id="PF13579"/>
    </source>
</evidence>
<dbReference type="Proteomes" id="UP000545507">
    <property type="component" value="Unassembled WGS sequence"/>
</dbReference>
<sequence length="412" mass="44914">MKLLLYGINFAPELTGIGKYTGDMATWLAAAGHDVRVVTAPPYYPEWQITNDFVNTWQTERGQGVQVWRCPLYVPAKPSALKRLLHLASFALTSLPVMLRQTAWRPDVVWMVEPAFMCAPAAIAFSSLGGAKSWLHIQDFEVDAAFDLGLIKGNTLRRWVAGAERWLMQRFDRVSTISGRMVDRALSKGVSAKRVVHFPNWVDISGIKPLAAPSAYRVELGLPSDAVVALYSGNMGNKQGLEILADVARLLQSDPRIQFVFGGNGSGRADLQARCAGLPNVRFLDLQPLERLNDWLGLADVHLLPQRADAADLVMPSKLTGMLASGRAVLATAMPETELGRVVTHNAACGLVVPPENAAAMAEALRTLATDPARRAELGANGRRYAEAELSQDVILRRFEAQLLALVRGEAA</sequence>
<dbReference type="InterPro" id="IPR050194">
    <property type="entry name" value="Glycosyltransferase_grp1"/>
</dbReference>
<dbReference type="NCBIfam" id="NF007640">
    <property type="entry name" value="PRK10307.1"/>
    <property type="match status" value="1"/>
</dbReference>
<feature type="domain" description="Glycosyltransferase subfamily 4-like N-terminal" evidence="1">
    <location>
        <begin position="15"/>
        <end position="201"/>
    </location>
</feature>
<keyword evidence="2" id="KW-0808">Transferase</keyword>
<proteinExistence type="predicted"/>
<dbReference type="Pfam" id="PF13579">
    <property type="entry name" value="Glyco_trans_4_4"/>
    <property type="match status" value="1"/>
</dbReference>
<organism evidence="2 3">
    <name type="scientific">Hydrogenophaga aromaticivorans</name>
    <dbReference type="NCBI Taxonomy" id="2610898"/>
    <lineage>
        <taxon>Bacteria</taxon>
        <taxon>Pseudomonadati</taxon>
        <taxon>Pseudomonadota</taxon>
        <taxon>Betaproteobacteria</taxon>
        <taxon>Burkholderiales</taxon>
        <taxon>Comamonadaceae</taxon>
        <taxon>Hydrogenophaga</taxon>
    </lineage>
</organism>
<protein>
    <submittedName>
        <fullName evidence="2">Glycosyltransferase WbuB</fullName>
    </submittedName>
</protein>